<reference evidence="1 2" key="1">
    <citation type="submission" date="2024-02" db="EMBL/GenBank/DDBJ databases">
        <title>Bacterial strain from lacustrine sediment.</title>
        <authorList>
            <person name="Petit C."/>
            <person name="Fadhlaoui K."/>
        </authorList>
    </citation>
    <scope>NUCLEOTIDE SEQUENCE [LARGE SCALE GENOMIC DNA]</scope>
    <source>
        <strain evidence="1 2">IPX-CK</strain>
    </source>
</reference>
<evidence type="ECO:0000313" key="2">
    <source>
        <dbReference type="Proteomes" id="UP001451571"/>
    </source>
</evidence>
<gene>
    <name evidence="1" type="ORF">V6984_16700</name>
</gene>
<keyword evidence="2" id="KW-1185">Reference proteome</keyword>
<dbReference type="Proteomes" id="UP001451571">
    <property type="component" value="Chromosome"/>
</dbReference>
<evidence type="ECO:0008006" key="3">
    <source>
        <dbReference type="Google" id="ProtNLM"/>
    </source>
</evidence>
<dbReference type="RefSeq" id="WP_342756737.1">
    <property type="nucleotide sequence ID" value="NZ_CP146256.1"/>
</dbReference>
<name>A0ABZ3EUF0_9FIRM</name>
<accession>A0ABZ3EUF0</accession>
<dbReference type="EMBL" id="CP146256">
    <property type="protein sequence ID" value="XAH73130.1"/>
    <property type="molecule type" value="Genomic_DNA"/>
</dbReference>
<evidence type="ECO:0000313" key="1">
    <source>
        <dbReference type="EMBL" id="XAH73130.1"/>
    </source>
</evidence>
<protein>
    <recommendedName>
        <fullName evidence="3">Intein</fullName>
    </recommendedName>
</protein>
<proteinExistence type="predicted"/>
<sequence length="141" mass="15778">MAIFYTKTITLYNRTVTGGVMGGETWFPTVFTDVRLLINKGANIAATSMNDADSAKLHISRRNLPKPYLPPIEWQALTDTGKGENFTLTSGHDFFVEGDTSAETVKSEDFFSYMKGKYSNCYKITNADIYDLIPHFEIGGR</sequence>
<organism evidence="1 2">
    <name type="scientific">Kineothrix sedimenti</name>
    <dbReference type="NCBI Taxonomy" id="3123317"/>
    <lineage>
        <taxon>Bacteria</taxon>
        <taxon>Bacillati</taxon>
        <taxon>Bacillota</taxon>
        <taxon>Clostridia</taxon>
        <taxon>Lachnospirales</taxon>
        <taxon>Lachnospiraceae</taxon>
        <taxon>Kineothrix</taxon>
    </lineage>
</organism>